<accession>A0ABY2U4S3</accession>
<name>A0ABY2U4S3_9PSED</name>
<dbReference type="RefSeq" id="WP_138451385.1">
    <property type="nucleotide sequence ID" value="NZ_VBVZ01000172.1"/>
</dbReference>
<gene>
    <name evidence="1" type="ORF">FEM54_13605</name>
</gene>
<evidence type="ECO:0000313" key="1">
    <source>
        <dbReference type="EMBL" id="TLG91332.1"/>
    </source>
</evidence>
<proteinExistence type="predicted"/>
<organism evidence="1 2">
    <name type="scientific">Pseudomonas edaphica</name>
    <dbReference type="NCBI Taxonomy" id="2006980"/>
    <lineage>
        <taxon>Bacteria</taxon>
        <taxon>Pseudomonadati</taxon>
        <taxon>Pseudomonadota</taxon>
        <taxon>Gammaproteobacteria</taxon>
        <taxon>Pseudomonadales</taxon>
        <taxon>Pseudomonadaceae</taxon>
        <taxon>Pseudomonas</taxon>
    </lineage>
</organism>
<dbReference type="EMBL" id="VBVZ01000172">
    <property type="protein sequence ID" value="TLG91332.1"/>
    <property type="molecule type" value="Genomic_DNA"/>
</dbReference>
<evidence type="ECO:0000313" key="2">
    <source>
        <dbReference type="Proteomes" id="UP000304941"/>
    </source>
</evidence>
<dbReference type="Proteomes" id="UP000304941">
    <property type="component" value="Unassembled WGS sequence"/>
</dbReference>
<dbReference type="InterPro" id="IPR019110">
    <property type="entry name" value="Uncharacterised_RAQPRD"/>
</dbReference>
<protein>
    <submittedName>
        <fullName evidence="1">Raqprd family integrative conjugative element protein</fullName>
    </submittedName>
</protein>
<dbReference type="Pfam" id="PF09686">
    <property type="entry name" value="Plasmid_RAQPRD"/>
    <property type="match status" value="1"/>
</dbReference>
<keyword evidence="2" id="KW-1185">Reference proteome</keyword>
<sequence length="108" mass="12251">MMVNLYALVVWAVALLLAPLTALSADDLQRTQLALALRQLDAIERMAQSSSAQARVMPVRYHFDYQRLQQDIQRVRQGIQDYLTPARAQPRDSVALIGDYRDQQDPAP</sequence>
<reference evidence="1 2" key="1">
    <citation type="submission" date="2019-05" db="EMBL/GenBank/DDBJ databases">
        <title>Pseudomonas edaphica sp. nov., isolated from rhizospheric soil of Cistus ladanifer L. in Spain.</title>
        <authorList>
            <person name="Peix A."/>
        </authorList>
    </citation>
    <scope>NUCLEOTIDE SEQUENCE [LARGE SCALE GENOMIC DNA]</scope>
    <source>
        <strain evidence="1 2">RD25</strain>
    </source>
</reference>
<comment type="caution">
    <text evidence="1">The sequence shown here is derived from an EMBL/GenBank/DDBJ whole genome shotgun (WGS) entry which is preliminary data.</text>
</comment>
<dbReference type="NCBIfam" id="TIGR01690">
    <property type="entry name" value="ICE_RAQPRD"/>
    <property type="match status" value="1"/>
</dbReference>